<dbReference type="RefSeq" id="WP_203707527.1">
    <property type="nucleotide sequence ID" value="NZ_BAAALU010000016.1"/>
</dbReference>
<evidence type="ECO:0000313" key="3">
    <source>
        <dbReference type="Proteomes" id="UP000624325"/>
    </source>
</evidence>
<dbReference type="InterPro" id="IPR058776">
    <property type="entry name" value="KhtT-like_N"/>
</dbReference>
<dbReference type="PROSITE" id="PS51202">
    <property type="entry name" value="RCK_C"/>
    <property type="match status" value="1"/>
</dbReference>
<dbReference type="Pfam" id="PF02080">
    <property type="entry name" value="TrkA_C"/>
    <property type="match status" value="1"/>
</dbReference>
<dbReference type="SUPFAM" id="SSF116726">
    <property type="entry name" value="TrkA C-terminal domain-like"/>
    <property type="match status" value="1"/>
</dbReference>
<protein>
    <recommendedName>
        <fullName evidence="1">RCK C-terminal domain-containing protein</fullName>
    </recommendedName>
</protein>
<dbReference type="InterPro" id="IPR006037">
    <property type="entry name" value="RCK_C"/>
</dbReference>
<organism evidence="2 3">
    <name type="scientific">Asanoa iriomotensis</name>
    <dbReference type="NCBI Taxonomy" id="234613"/>
    <lineage>
        <taxon>Bacteria</taxon>
        <taxon>Bacillati</taxon>
        <taxon>Actinomycetota</taxon>
        <taxon>Actinomycetes</taxon>
        <taxon>Micromonosporales</taxon>
        <taxon>Micromonosporaceae</taxon>
        <taxon>Asanoa</taxon>
    </lineage>
</organism>
<accession>A0ABQ4CD62</accession>
<dbReference type="InterPro" id="IPR036721">
    <property type="entry name" value="RCK_C_sf"/>
</dbReference>
<dbReference type="Gene3D" id="3.30.70.1450">
    <property type="entry name" value="Regulator of K+ conductance, C-terminal domain"/>
    <property type="match status" value="1"/>
</dbReference>
<feature type="domain" description="RCK C-terminal" evidence="1">
    <location>
        <begin position="67"/>
        <end position="143"/>
    </location>
</feature>
<evidence type="ECO:0000313" key="2">
    <source>
        <dbReference type="EMBL" id="GIF60713.1"/>
    </source>
</evidence>
<proteinExistence type="predicted"/>
<name>A0ABQ4CD62_9ACTN</name>
<dbReference type="Pfam" id="PF25991">
    <property type="entry name" value="KhtT_N"/>
    <property type="match status" value="1"/>
</dbReference>
<evidence type="ECO:0000259" key="1">
    <source>
        <dbReference type="PROSITE" id="PS51202"/>
    </source>
</evidence>
<dbReference type="EMBL" id="BONC01000074">
    <property type="protein sequence ID" value="GIF60713.1"/>
    <property type="molecule type" value="Genomic_DNA"/>
</dbReference>
<gene>
    <name evidence="2" type="ORF">Air01nite_68080</name>
</gene>
<reference evidence="2 3" key="1">
    <citation type="submission" date="2021-01" db="EMBL/GenBank/DDBJ databases">
        <title>Whole genome shotgun sequence of Asanoa iriomotensis NBRC 100142.</title>
        <authorList>
            <person name="Komaki H."/>
            <person name="Tamura T."/>
        </authorList>
    </citation>
    <scope>NUCLEOTIDE SEQUENCE [LARGE SCALE GENOMIC DNA]</scope>
    <source>
        <strain evidence="2 3">NBRC 100142</strain>
    </source>
</reference>
<comment type="caution">
    <text evidence="2">The sequence shown here is derived from an EMBL/GenBank/DDBJ whole genome shotgun (WGS) entry which is preliminary data.</text>
</comment>
<dbReference type="Proteomes" id="UP000624325">
    <property type="component" value="Unassembled WGS sequence"/>
</dbReference>
<sequence length="143" mass="15119">MFVERTLLPGVGASHAVTTGRRQRIGVVAHHSGQRDVILYDPDDPGRAAATVALDGREARQVAELLAGTVAVDQLDTSVWRIRVPATSPYIGRLLPRGTPEVVVVVRADRAIAPHGDLTLLAGDLLVVVGDRTAVDKLAHALG</sequence>
<keyword evidence="3" id="KW-1185">Reference proteome</keyword>